<reference evidence="4" key="2">
    <citation type="submission" date="2019-02" db="EMBL/GenBank/DDBJ databases">
        <title>Opniocepnalus argus Var Kimnra genome.</title>
        <authorList>
            <person name="Zhou C."/>
            <person name="Xiao S."/>
        </authorList>
    </citation>
    <scope>NUCLEOTIDE SEQUENCE [LARGE SCALE GENOMIC DNA]</scope>
</reference>
<feature type="domain" description="G protein-regulated inducer of neurite outgrowth C-terminal" evidence="2">
    <location>
        <begin position="71"/>
        <end position="139"/>
    </location>
</feature>
<dbReference type="Pfam" id="PF15235">
    <property type="entry name" value="GRIN_C"/>
    <property type="match status" value="1"/>
</dbReference>
<dbReference type="InterPro" id="IPR032745">
    <property type="entry name" value="GRIN_C"/>
</dbReference>
<feature type="region of interest" description="Disordered" evidence="1">
    <location>
        <begin position="1"/>
        <end position="93"/>
    </location>
</feature>
<organism evidence="3 4">
    <name type="scientific">Channa argus</name>
    <name type="common">Northern snakehead</name>
    <name type="synonym">Ophicephalus argus</name>
    <dbReference type="NCBI Taxonomy" id="215402"/>
    <lineage>
        <taxon>Eukaryota</taxon>
        <taxon>Metazoa</taxon>
        <taxon>Chordata</taxon>
        <taxon>Craniata</taxon>
        <taxon>Vertebrata</taxon>
        <taxon>Euteleostomi</taxon>
        <taxon>Actinopterygii</taxon>
        <taxon>Neopterygii</taxon>
        <taxon>Teleostei</taxon>
        <taxon>Neoteleostei</taxon>
        <taxon>Acanthomorphata</taxon>
        <taxon>Anabantaria</taxon>
        <taxon>Anabantiformes</taxon>
        <taxon>Channoidei</taxon>
        <taxon>Channidae</taxon>
        <taxon>Channa</taxon>
    </lineage>
</organism>
<feature type="compositionally biased region" description="Low complexity" evidence="1">
    <location>
        <begin position="25"/>
        <end position="44"/>
    </location>
</feature>
<dbReference type="Proteomes" id="UP000503349">
    <property type="component" value="Chromosome 20"/>
</dbReference>
<feature type="compositionally biased region" description="Acidic residues" evidence="1">
    <location>
        <begin position="181"/>
        <end position="190"/>
    </location>
</feature>
<evidence type="ECO:0000313" key="4">
    <source>
        <dbReference type="Proteomes" id="UP000503349"/>
    </source>
</evidence>
<protein>
    <submittedName>
        <fullName evidence="3">GRIN2-like protein</fullName>
    </submittedName>
</protein>
<dbReference type="EMBL" id="CM015731">
    <property type="protein sequence ID" value="KAF3704226.1"/>
    <property type="molecule type" value="Genomic_DNA"/>
</dbReference>
<feature type="region of interest" description="Disordered" evidence="1">
    <location>
        <begin position="130"/>
        <end position="151"/>
    </location>
</feature>
<gene>
    <name evidence="3" type="ORF">EXN66_Car019915</name>
</gene>
<feature type="compositionally biased region" description="Basic and acidic residues" evidence="1">
    <location>
        <begin position="191"/>
        <end position="203"/>
    </location>
</feature>
<feature type="compositionally biased region" description="Basic and acidic residues" evidence="1">
    <location>
        <begin position="66"/>
        <end position="86"/>
    </location>
</feature>
<proteinExistence type="predicted"/>
<reference evidence="3 4" key="1">
    <citation type="submission" date="2019-02" db="EMBL/GenBank/DDBJ databases">
        <title>Opniocepnalus argus genome.</title>
        <authorList>
            <person name="Zhou C."/>
            <person name="Xiao S."/>
        </authorList>
    </citation>
    <scope>NUCLEOTIDE SEQUENCE [LARGE SCALE GENOMIC DNA]</scope>
    <source>
        <strain evidence="3">OARG1902GOOAL</strain>
        <tissue evidence="3">Muscle</tissue>
    </source>
</reference>
<sequence length="260" mass="28387">MSTSHMDSPSILGSPPGSRLNLKASVGSNSNLVSPSSSMFPASSGEEEDRRRDDLTWDVNSASSNDLEKKRSCLKTQGEEKDELARRSSMKQVQWDEDGVTLDVCGASVDPEILSTAMVKYLRLQENPQPQTCMSKKKKAPKPPLLSNVVKVTTPELNPPVTIITSTCMMEGDSQRALEADKEEEMEEDKGEGKKEEIAEGARRKSKAEGANTKEEEEAYGEGASNPKSPSHGSVQTRKKSVIRSLRRPGWCGGSRKADD</sequence>
<name>A0A6G1QQ66_CHAAH</name>
<keyword evidence="4" id="KW-1185">Reference proteome</keyword>
<feature type="region of interest" description="Disordered" evidence="1">
    <location>
        <begin position="163"/>
        <end position="260"/>
    </location>
</feature>
<feature type="compositionally biased region" description="Basic residues" evidence="1">
    <location>
        <begin position="237"/>
        <end position="247"/>
    </location>
</feature>
<feature type="compositionally biased region" description="Polar residues" evidence="1">
    <location>
        <begin position="226"/>
        <end position="236"/>
    </location>
</feature>
<accession>A0A6G1QQ66</accession>
<dbReference type="AlphaFoldDB" id="A0A6G1QQ66"/>
<evidence type="ECO:0000256" key="1">
    <source>
        <dbReference type="SAM" id="MobiDB-lite"/>
    </source>
</evidence>
<evidence type="ECO:0000313" key="3">
    <source>
        <dbReference type="EMBL" id="KAF3704226.1"/>
    </source>
</evidence>
<evidence type="ECO:0000259" key="2">
    <source>
        <dbReference type="Pfam" id="PF15235"/>
    </source>
</evidence>